<sequence length="366" mass="39036" precursor="true">MNRIRFIAAISLCIPFVIAGIHPGIAQDSATAQDGYRVWAGTGESPLALPEKDPVHEALPPTSTPLGNPFGIECLSPDTVYLTTIDDHSVWRWQESDNVLHRVAGNGKQGYSGDGGPATMATFNWPHEVRLDKNGDLYIADTRNHVIRVIDAETGIIRTIAGDGQPGFQGDGKSGDAVRFSQPHSVVLDGTGGALVADTINHRVRRIDLATGIVTTFAGTGKPALPTNGAVASETPLFGPRSLAVDDQYIWVVLREGNSVWRIDRETSKIEHVAGTGQKGHTGDGGPPLHATFRGPKGIAIDGQGHVLVVDTENHVVRRIDLTANTIETVGTSSKSNMKRPHGIAPFGAEAFLVGDSEMHRVLLGR</sequence>
<dbReference type="Gene3D" id="2.120.10.30">
    <property type="entry name" value="TolB, C-terminal domain"/>
    <property type="match status" value="2"/>
</dbReference>
<dbReference type="AlphaFoldDB" id="A0A5C6ARF1"/>
<reference evidence="4 5" key="1">
    <citation type="submission" date="2019-02" db="EMBL/GenBank/DDBJ databases">
        <title>Deep-cultivation of Planctomycetes and their phenomic and genomic characterization uncovers novel biology.</title>
        <authorList>
            <person name="Wiegand S."/>
            <person name="Jogler M."/>
            <person name="Boedeker C."/>
            <person name="Pinto D."/>
            <person name="Vollmers J."/>
            <person name="Rivas-Marin E."/>
            <person name="Kohn T."/>
            <person name="Peeters S.H."/>
            <person name="Heuer A."/>
            <person name="Rast P."/>
            <person name="Oberbeckmann S."/>
            <person name="Bunk B."/>
            <person name="Jeske O."/>
            <person name="Meyerdierks A."/>
            <person name="Storesund J.E."/>
            <person name="Kallscheuer N."/>
            <person name="Luecker S."/>
            <person name="Lage O.M."/>
            <person name="Pohl T."/>
            <person name="Merkel B.J."/>
            <person name="Hornburger P."/>
            <person name="Mueller R.-W."/>
            <person name="Bruemmer F."/>
            <person name="Labrenz M."/>
            <person name="Spormann A.M."/>
            <person name="Op Den Camp H."/>
            <person name="Overmann J."/>
            <person name="Amann R."/>
            <person name="Jetten M.S.M."/>
            <person name="Mascher T."/>
            <person name="Medema M.H."/>
            <person name="Devos D.P."/>
            <person name="Kaster A.-K."/>
            <person name="Ovreas L."/>
            <person name="Rohde M."/>
            <person name="Galperin M.Y."/>
            <person name="Jogler C."/>
        </authorList>
    </citation>
    <scope>NUCLEOTIDE SEQUENCE [LARGE SCALE GENOMIC DNA]</scope>
    <source>
        <strain evidence="4 5">Pla52n</strain>
    </source>
</reference>
<protein>
    <submittedName>
        <fullName evidence="4">NHL repeat protein</fullName>
    </submittedName>
</protein>
<proteinExistence type="predicted"/>
<dbReference type="PANTHER" id="PTHR46388:SF2">
    <property type="entry name" value="NHL REPEAT-CONTAINING PROTEIN 2"/>
    <property type="match status" value="1"/>
</dbReference>
<dbReference type="PANTHER" id="PTHR46388">
    <property type="entry name" value="NHL REPEAT-CONTAINING PROTEIN 2"/>
    <property type="match status" value="1"/>
</dbReference>
<dbReference type="InterPro" id="IPR001258">
    <property type="entry name" value="NHL_repeat"/>
</dbReference>
<gene>
    <name evidence="4" type="ORF">Pla52n_31870</name>
</gene>
<dbReference type="SUPFAM" id="SSF101898">
    <property type="entry name" value="NHL repeat"/>
    <property type="match status" value="1"/>
</dbReference>
<evidence type="ECO:0000313" key="4">
    <source>
        <dbReference type="EMBL" id="TWU02138.1"/>
    </source>
</evidence>
<dbReference type="Pfam" id="PF25021">
    <property type="entry name" value="TEN_NHL"/>
    <property type="match status" value="1"/>
</dbReference>
<keyword evidence="5" id="KW-1185">Reference proteome</keyword>
<organism evidence="4 5">
    <name type="scientific">Stieleria varia</name>
    <dbReference type="NCBI Taxonomy" id="2528005"/>
    <lineage>
        <taxon>Bacteria</taxon>
        <taxon>Pseudomonadati</taxon>
        <taxon>Planctomycetota</taxon>
        <taxon>Planctomycetia</taxon>
        <taxon>Pirellulales</taxon>
        <taxon>Pirellulaceae</taxon>
        <taxon>Stieleria</taxon>
    </lineage>
</organism>
<dbReference type="InterPro" id="IPR056822">
    <property type="entry name" value="TEN_NHL"/>
</dbReference>
<evidence type="ECO:0000313" key="5">
    <source>
        <dbReference type="Proteomes" id="UP000320176"/>
    </source>
</evidence>
<name>A0A5C6ARF1_9BACT</name>
<keyword evidence="1" id="KW-0677">Repeat</keyword>
<feature type="domain" description="Teneurin NHL" evidence="3">
    <location>
        <begin position="260"/>
        <end position="341"/>
    </location>
</feature>
<dbReference type="EMBL" id="SJPN01000004">
    <property type="protein sequence ID" value="TWU02138.1"/>
    <property type="molecule type" value="Genomic_DNA"/>
</dbReference>
<feature type="chain" id="PRO_5022787038" evidence="2">
    <location>
        <begin position="20"/>
        <end position="366"/>
    </location>
</feature>
<dbReference type="InterPro" id="IPR011042">
    <property type="entry name" value="6-blade_b-propeller_TolB-like"/>
</dbReference>
<dbReference type="Proteomes" id="UP000320176">
    <property type="component" value="Unassembled WGS sequence"/>
</dbReference>
<comment type="caution">
    <text evidence="4">The sequence shown here is derived from an EMBL/GenBank/DDBJ whole genome shotgun (WGS) entry which is preliminary data.</text>
</comment>
<evidence type="ECO:0000259" key="3">
    <source>
        <dbReference type="Pfam" id="PF25021"/>
    </source>
</evidence>
<evidence type="ECO:0000256" key="1">
    <source>
        <dbReference type="ARBA" id="ARBA00022737"/>
    </source>
</evidence>
<dbReference type="Pfam" id="PF01436">
    <property type="entry name" value="NHL"/>
    <property type="match status" value="2"/>
</dbReference>
<keyword evidence="2" id="KW-0732">Signal</keyword>
<feature type="signal peptide" evidence="2">
    <location>
        <begin position="1"/>
        <end position="19"/>
    </location>
</feature>
<accession>A0A5C6ARF1</accession>
<evidence type="ECO:0000256" key="2">
    <source>
        <dbReference type="SAM" id="SignalP"/>
    </source>
</evidence>
<dbReference type="RefSeq" id="WP_197454652.1">
    <property type="nucleotide sequence ID" value="NZ_CP151726.1"/>
</dbReference>